<evidence type="ECO:0000256" key="5">
    <source>
        <dbReference type="SAM" id="MobiDB-lite"/>
    </source>
</evidence>
<feature type="region of interest" description="Disordered" evidence="5">
    <location>
        <begin position="300"/>
        <end position="319"/>
    </location>
</feature>
<dbReference type="Gene3D" id="3.30.1490.70">
    <property type="match status" value="1"/>
</dbReference>
<dbReference type="Pfam" id="PF01068">
    <property type="entry name" value="DNA_ligase_A_M"/>
    <property type="match status" value="1"/>
</dbReference>
<dbReference type="RefSeq" id="WP_317712245.1">
    <property type="nucleotide sequence ID" value="NZ_JAWLUM010000001.1"/>
</dbReference>
<accession>A0ABU4EQP3</accession>
<comment type="similarity">
    <text evidence="1">Belongs to the ATP-dependent DNA ligase family.</text>
</comment>
<dbReference type="NCBIfam" id="TIGR02779">
    <property type="entry name" value="NHEJ_ligase_lig"/>
    <property type="match status" value="1"/>
</dbReference>
<dbReference type="InterPro" id="IPR014146">
    <property type="entry name" value="LigD_ligase_dom"/>
</dbReference>
<dbReference type="SUPFAM" id="SSF56091">
    <property type="entry name" value="DNA ligase/mRNA capping enzyme, catalytic domain"/>
    <property type="match status" value="1"/>
</dbReference>
<dbReference type="PANTHER" id="PTHR45674">
    <property type="entry name" value="DNA LIGASE 1/3 FAMILY MEMBER"/>
    <property type="match status" value="1"/>
</dbReference>
<reference evidence="7 8" key="1">
    <citation type="submission" date="2023-10" db="EMBL/GenBank/DDBJ databases">
        <title>Development of a sustainable strategy for remediation of hydrocarbon-contaminated territories based on the waste exchange concept.</title>
        <authorList>
            <person name="Krivoruchko A."/>
        </authorList>
    </citation>
    <scope>NUCLEOTIDE SEQUENCE [LARGE SCALE GENOMIC DNA]</scope>
    <source>
        <strain evidence="7 8">IEGM 1236</strain>
    </source>
</reference>
<evidence type="ECO:0000256" key="2">
    <source>
        <dbReference type="ARBA" id="ARBA00012727"/>
    </source>
</evidence>
<evidence type="ECO:0000256" key="3">
    <source>
        <dbReference type="ARBA" id="ARBA00022598"/>
    </source>
</evidence>
<dbReference type="PANTHER" id="PTHR45674:SF4">
    <property type="entry name" value="DNA LIGASE 1"/>
    <property type="match status" value="1"/>
</dbReference>
<dbReference type="InterPro" id="IPR050191">
    <property type="entry name" value="ATP-dep_DNA_ligase"/>
</dbReference>
<sequence length="319" mass="34595">MTDAPLPMLATLGTPPAGSGWAYEMKWDGQRAIAVVDSASARLVSRNGNNVSGSFPELVDALPEAVAGHPVVLDGEIVALDDTGRPSFARLQQRMHVLKPSAQLRKDVPTTFYVFDILELDGDDVAGLPYLTRRQLLDDLGLESKRVRVPPIWTDTDGETMLDIARQNGLEGVVAKKTDSVYRPGRRSPAWIKTPLRSNTEVVVGGWVPGSGAASGGIGSLLLGAHNADGELVYIGHVGTGFSSAMRRELLEMLTEIETSTPPFAQTPPRAIAKDAHWVTPKYVGDVEYREFTGKLRHPSWKGLRDDKSPADVDWPGDH</sequence>
<dbReference type="SUPFAM" id="SSF50249">
    <property type="entry name" value="Nucleic acid-binding proteins"/>
    <property type="match status" value="1"/>
</dbReference>
<proteinExistence type="inferred from homology"/>
<comment type="catalytic activity">
    <reaction evidence="4">
        <text>ATP + (deoxyribonucleotide)n-3'-hydroxyl + 5'-phospho-(deoxyribonucleotide)m = (deoxyribonucleotide)n+m + AMP + diphosphate.</text>
        <dbReference type="EC" id="6.5.1.1"/>
    </reaction>
</comment>
<feature type="domain" description="ATP-dependent DNA ligase family profile" evidence="6">
    <location>
        <begin position="103"/>
        <end position="227"/>
    </location>
</feature>
<keyword evidence="3 7" id="KW-0436">Ligase</keyword>
<comment type="caution">
    <text evidence="7">The sequence shown here is derived from an EMBL/GenBank/DDBJ whole genome shotgun (WGS) entry which is preliminary data.</text>
</comment>
<dbReference type="InterPro" id="IPR012309">
    <property type="entry name" value="DNA_ligase_ATP-dep_C"/>
</dbReference>
<dbReference type="InterPro" id="IPR012310">
    <property type="entry name" value="DNA_ligase_ATP-dep_cent"/>
</dbReference>
<protein>
    <recommendedName>
        <fullName evidence="2">DNA ligase (ATP)</fullName>
        <ecNumber evidence="2">6.5.1.1</ecNumber>
    </recommendedName>
</protein>
<evidence type="ECO:0000256" key="1">
    <source>
        <dbReference type="ARBA" id="ARBA00007572"/>
    </source>
</evidence>
<dbReference type="EC" id="6.5.1.1" evidence="2"/>
<organism evidence="7 8">
    <name type="scientific">Williamsia marianensis</name>
    <dbReference type="NCBI Taxonomy" id="85044"/>
    <lineage>
        <taxon>Bacteria</taxon>
        <taxon>Bacillati</taxon>
        <taxon>Actinomycetota</taxon>
        <taxon>Actinomycetes</taxon>
        <taxon>Mycobacteriales</taxon>
        <taxon>Nocardiaceae</taxon>
        <taxon>Williamsia</taxon>
    </lineage>
</organism>
<dbReference type="PROSITE" id="PS50160">
    <property type="entry name" value="DNA_LIGASE_A3"/>
    <property type="match status" value="1"/>
</dbReference>
<dbReference type="CDD" id="cd07906">
    <property type="entry name" value="Adenylation_DNA_ligase_LigD_LigC"/>
    <property type="match status" value="1"/>
</dbReference>
<dbReference type="Pfam" id="PF04679">
    <property type="entry name" value="DNA_ligase_A_C"/>
    <property type="match status" value="1"/>
</dbReference>
<dbReference type="Gene3D" id="2.40.50.140">
    <property type="entry name" value="Nucleic acid-binding proteins"/>
    <property type="match status" value="1"/>
</dbReference>
<name>A0ABU4EQP3_WILMA</name>
<dbReference type="Gene3D" id="3.30.470.30">
    <property type="entry name" value="DNA ligase/mRNA capping enzyme"/>
    <property type="match status" value="1"/>
</dbReference>
<dbReference type="CDD" id="cd07971">
    <property type="entry name" value="OBF_DNA_ligase_LigD"/>
    <property type="match status" value="1"/>
</dbReference>
<evidence type="ECO:0000313" key="7">
    <source>
        <dbReference type="EMBL" id="MDV7132944.1"/>
    </source>
</evidence>
<dbReference type="GO" id="GO:0016874">
    <property type="term" value="F:ligase activity"/>
    <property type="evidence" value="ECO:0007669"/>
    <property type="project" value="UniProtKB-KW"/>
</dbReference>
<evidence type="ECO:0000313" key="8">
    <source>
        <dbReference type="Proteomes" id="UP001185792"/>
    </source>
</evidence>
<dbReference type="Proteomes" id="UP001185792">
    <property type="component" value="Unassembled WGS sequence"/>
</dbReference>
<dbReference type="InterPro" id="IPR012340">
    <property type="entry name" value="NA-bd_OB-fold"/>
</dbReference>
<gene>
    <name evidence="7" type="primary">ligD</name>
    <name evidence="7" type="ORF">R4198_04495</name>
</gene>
<keyword evidence="8" id="KW-1185">Reference proteome</keyword>
<evidence type="ECO:0000256" key="4">
    <source>
        <dbReference type="ARBA" id="ARBA00034003"/>
    </source>
</evidence>
<dbReference type="EMBL" id="JAWLUM010000001">
    <property type="protein sequence ID" value="MDV7132944.1"/>
    <property type="molecule type" value="Genomic_DNA"/>
</dbReference>
<feature type="compositionally biased region" description="Basic and acidic residues" evidence="5">
    <location>
        <begin position="303"/>
        <end position="319"/>
    </location>
</feature>
<evidence type="ECO:0000259" key="6">
    <source>
        <dbReference type="PROSITE" id="PS50160"/>
    </source>
</evidence>